<dbReference type="Gene3D" id="1.10.10.60">
    <property type="entry name" value="Homeodomain-like"/>
    <property type="match status" value="1"/>
</dbReference>
<keyword evidence="5" id="KW-0804">Transcription</keyword>
<proteinExistence type="predicted"/>
<gene>
    <name evidence="10" type="ORF">FJQ54_00385</name>
</gene>
<dbReference type="OrthoDB" id="9154941at2"/>
<dbReference type="PROSITE" id="PS50045">
    <property type="entry name" value="SIGMA54_INTERACT_4"/>
    <property type="match status" value="1"/>
</dbReference>
<dbReference type="Gene3D" id="3.40.50.2300">
    <property type="match status" value="1"/>
</dbReference>
<dbReference type="GO" id="GO:0043565">
    <property type="term" value="F:sequence-specific DNA binding"/>
    <property type="evidence" value="ECO:0007669"/>
    <property type="project" value="InterPro"/>
</dbReference>
<organism evidence="10 11">
    <name type="scientific">Sandaracinobacter neustonicus</name>
    <dbReference type="NCBI Taxonomy" id="1715348"/>
    <lineage>
        <taxon>Bacteria</taxon>
        <taxon>Pseudomonadati</taxon>
        <taxon>Pseudomonadota</taxon>
        <taxon>Alphaproteobacteria</taxon>
        <taxon>Sphingomonadales</taxon>
        <taxon>Sphingosinicellaceae</taxon>
        <taxon>Sandaracinobacter</taxon>
    </lineage>
</organism>
<feature type="compositionally biased region" description="Polar residues" evidence="7">
    <location>
        <begin position="1"/>
        <end position="15"/>
    </location>
</feature>
<evidence type="ECO:0000259" key="9">
    <source>
        <dbReference type="PROSITE" id="PS50110"/>
    </source>
</evidence>
<dbReference type="GO" id="GO:0000160">
    <property type="term" value="P:phosphorelay signal transduction system"/>
    <property type="evidence" value="ECO:0007669"/>
    <property type="project" value="UniProtKB-KW"/>
</dbReference>
<dbReference type="GO" id="GO:0006355">
    <property type="term" value="P:regulation of DNA-templated transcription"/>
    <property type="evidence" value="ECO:0007669"/>
    <property type="project" value="InterPro"/>
</dbReference>
<reference evidence="10 11" key="1">
    <citation type="submission" date="2019-06" db="EMBL/GenBank/DDBJ databases">
        <authorList>
            <person name="Lee I."/>
            <person name="Jang G.I."/>
            <person name="Hwang C.Y."/>
        </authorList>
    </citation>
    <scope>NUCLEOTIDE SEQUENCE [LARGE SCALE GENOMIC DNA]</scope>
    <source>
        <strain evidence="10 11">PAMC 28131</strain>
    </source>
</reference>
<dbReference type="InterPro" id="IPR011006">
    <property type="entry name" value="CheY-like_superfamily"/>
</dbReference>
<feature type="region of interest" description="Disordered" evidence="7">
    <location>
        <begin position="1"/>
        <end position="29"/>
    </location>
</feature>
<sequence>MNTHNSSNASNTDRPSANSVSGNGQSGASSSAADILLVDDNPEVARAMAIALELAGHRLEVATNPEEAFSRLATHRYRAILLDMNFTAGRTGGEEGIATLQRLLAQDPSACVVVITAHSGVRIAVAAMQAGARDFLMKPWRNAELVAKVEAAMLTGVPAPAPATATAPSAPPAHLLGESPAMAEVRRLIARMGPTAANILISGPPGSGRGLVARALHAASPLAAQPLAEIDLRDDGAWAALEGAEGAVLLRHADRIGEIPAERLLRRLPPNLRVFAIVAETAPVSPALRARIGTVEIPVPPLSARATDALILARHFAREAALRHGRPAPRFTPAAEALILSRPWPDEVRGLALAVERALLLSDEAEIDSALLAPARTEATAEPAPPSYDLPSYDLDQSERLMIAAALAEHGHNISHAAAALGLSRGALYRRMARHGL</sequence>
<dbReference type="Pfam" id="PF02954">
    <property type="entry name" value="HTH_8"/>
    <property type="match status" value="1"/>
</dbReference>
<dbReference type="InterPro" id="IPR002078">
    <property type="entry name" value="Sigma_54_int"/>
</dbReference>
<dbReference type="Pfam" id="PF00072">
    <property type="entry name" value="Response_reg"/>
    <property type="match status" value="1"/>
</dbReference>
<dbReference type="InterPro" id="IPR001789">
    <property type="entry name" value="Sig_transdc_resp-reg_receiver"/>
</dbReference>
<keyword evidence="11" id="KW-1185">Reference proteome</keyword>
<feature type="domain" description="Response regulatory" evidence="9">
    <location>
        <begin position="34"/>
        <end position="153"/>
    </location>
</feature>
<protein>
    <submittedName>
        <fullName evidence="10">Sigma-54-dependent Fis family transcriptional regulator</fullName>
    </submittedName>
</protein>
<feature type="compositionally biased region" description="Low complexity" evidence="7">
    <location>
        <begin position="16"/>
        <end position="29"/>
    </location>
</feature>
<evidence type="ECO:0000256" key="2">
    <source>
        <dbReference type="ARBA" id="ARBA00022840"/>
    </source>
</evidence>
<evidence type="ECO:0000259" key="8">
    <source>
        <dbReference type="PROSITE" id="PS50045"/>
    </source>
</evidence>
<dbReference type="InterPro" id="IPR009057">
    <property type="entry name" value="Homeodomain-like_sf"/>
</dbReference>
<dbReference type="PANTHER" id="PTHR32071">
    <property type="entry name" value="TRANSCRIPTIONAL REGULATORY PROTEIN"/>
    <property type="match status" value="1"/>
</dbReference>
<dbReference type="EMBL" id="VFSU01000004">
    <property type="protein sequence ID" value="TPE64937.1"/>
    <property type="molecule type" value="Genomic_DNA"/>
</dbReference>
<dbReference type="Proteomes" id="UP000319897">
    <property type="component" value="Unassembled WGS sequence"/>
</dbReference>
<dbReference type="PANTHER" id="PTHR32071:SF57">
    <property type="entry name" value="C4-DICARBOXYLATE TRANSPORT TRANSCRIPTIONAL REGULATORY PROTEIN DCTD"/>
    <property type="match status" value="1"/>
</dbReference>
<evidence type="ECO:0000256" key="3">
    <source>
        <dbReference type="ARBA" id="ARBA00023012"/>
    </source>
</evidence>
<keyword evidence="4" id="KW-0805">Transcription regulation</keyword>
<dbReference type="SMART" id="SM00448">
    <property type="entry name" value="REC"/>
    <property type="match status" value="1"/>
</dbReference>
<dbReference type="Pfam" id="PF25601">
    <property type="entry name" value="AAA_lid_14"/>
    <property type="match status" value="1"/>
</dbReference>
<dbReference type="PRINTS" id="PR01590">
    <property type="entry name" value="HTHFIS"/>
</dbReference>
<dbReference type="Gene3D" id="1.10.8.60">
    <property type="match status" value="1"/>
</dbReference>
<keyword evidence="3" id="KW-0902">Two-component regulatory system</keyword>
<feature type="modified residue" description="4-aspartylphosphate" evidence="6">
    <location>
        <position position="83"/>
    </location>
</feature>
<dbReference type="InterPro" id="IPR027417">
    <property type="entry name" value="P-loop_NTPase"/>
</dbReference>
<dbReference type="InterPro" id="IPR058031">
    <property type="entry name" value="AAA_lid_NorR"/>
</dbReference>
<dbReference type="GO" id="GO:0005524">
    <property type="term" value="F:ATP binding"/>
    <property type="evidence" value="ECO:0007669"/>
    <property type="project" value="UniProtKB-KW"/>
</dbReference>
<dbReference type="SUPFAM" id="SSF46689">
    <property type="entry name" value="Homeodomain-like"/>
    <property type="match status" value="1"/>
</dbReference>
<dbReference type="AlphaFoldDB" id="A0A501XY17"/>
<dbReference type="PROSITE" id="PS50110">
    <property type="entry name" value="RESPONSE_REGULATORY"/>
    <property type="match status" value="1"/>
</dbReference>
<evidence type="ECO:0000256" key="7">
    <source>
        <dbReference type="SAM" id="MobiDB-lite"/>
    </source>
</evidence>
<evidence type="ECO:0000256" key="5">
    <source>
        <dbReference type="ARBA" id="ARBA00023163"/>
    </source>
</evidence>
<evidence type="ECO:0000256" key="6">
    <source>
        <dbReference type="PROSITE-ProRule" id="PRU00169"/>
    </source>
</evidence>
<name>A0A501XY17_9SPHN</name>
<dbReference type="SUPFAM" id="SSF52172">
    <property type="entry name" value="CheY-like"/>
    <property type="match status" value="1"/>
</dbReference>
<evidence type="ECO:0000313" key="10">
    <source>
        <dbReference type="EMBL" id="TPE64937.1"/>
    </source>
</evidence>
<evidence type="ECO:0000256" key="4">
    <source>
        <dbReference type="ARBA" id="ARBA00023015"/>
    </source>
</evidence>
<comment type="caution">
    <text evidence="10">The sequence shown here is derived from an EMBL/GenBank/DDBJ whole genome shotgun (WGS) entry which is preliminary data.</text>
</comment>
<keyword evidence="1" id="KW-0547">Nucleotide-binding</keyword>
<evidence type="ECO:0000313" key="11">
    <source>
        <dbReference type="Proteomes" id="UP000319897"/>
    </source>
</evidence>
<accession>A0A501XY17</accession>
<dbReference type="Gene3D" id="3.40.50.300">
    <property type="entry name" value="P-loop containing nucleotide triphosphate hydrolases"/>
    <property type="match status" value="1"/>
</dbReference>
<feature type="domain" description="Sigma-54 factor interaction" evidence="8">
    <location>
        <begin position="175"/>
        <end position="360"/>
    </location>
</feature>
<dbReference type="CDD" id="cd00156">
    <property type="entry name" value="REC"/>
    <property type="match status" value="1"/>
</dbReference>
<keyword evidence="2" id="KW-0067">ATP-binding</keyword>
<dbReference type="SUPFAM" id="SSF52540">
    <property type="entry name" value="P-loop containing nucleoside triphosphate hydrolases"/>
    <property type="match status" value="1"/>
</dbReference>
<dbReference type="Pfam" id="PF00158">
    <property type="entry name" value="Sigma54_activat"/>
    <property type="match status" value="1"/>
</dbReference>
<keyword evidence="6" id="KW-0597">Phosphoprotein</keyword>
<evidence type="ECO:0000256" key="1">
    <source>
        <dbReference type="ARBA" id="ARBA00022741"/>
    </source>
</evidence>
<dbReference type="InterPro" id="IPR002197">
    <property type="entry name" value="HTH_Fis"/>
</dbReference>